<dbReference type="STRING" id="3988.B9RQ72"/>
<dbReference type="Gene3D" id="3.80.10.10">
    <property type="entry name" value="Ribonuclease Inhibitor"/>
    <property type="match status" value="1"/>
</dbReference>
<dbReference type="Gene3D" id="2.100.10.30">
    <property type="entry name" value="Jacalin-like lectin domain"/>
    <property type="match status" value="1"/>
</dbReference>
<comment type="similarity">
    <text evidence="1">Belongs to the jacalin lectin family.</text>
</comment>
<dbReference type="Proteomes" id="UP000008311">
    <property type="component" value="Unassembled WGS sequence"/>
</dbReference>
<evidence type="ECO:0000259" key="3">
    <source>
        <dbReference type="PROSITE" id="PS51752"/>
    </source>
</evidence>
<dbReference type="InterPro" id="IPR001229">
    <property type="entry name" value="Jacalin-like_lectin_dom"/>
</dbReference>
<evidence type="ECO:0000313" key="4">
    <source>
        <dbReference type="EMBL" id="EEF46311.1"/>
    </source>
</evidence>
<dbReference type="SUPFAM" id="SSF52047">
    <property type="entry name" value="RNI-like"/>
    <property type="match status" value="1"/>
</dbReference>
<sequence>MIQNLMLSCPLIDDLRLIYCTGLKTLLLSSNKLYRVDIHFCHGLKNVEVLSPNLQTFWYHGKKSTRCKINLAMCKDLKSLTLEDANMSDDWFQNLLSNFSLIEQLILSKCNALRHITISGRWLKKLALMECRELTEADIDTPNLLSFEYRGQKMPFSSLNPFSLKEAKLYFESSRLQPDNGGQLLFYELRNFLHRFDCSKSLKLVIRSNKDVIIHEDLREILVPEIFDVKLEIIKPSTSLEVILDSLLRTWHPETLSIVSSTISDFPEQAHMKLADRRQAASCCNYNTLNNKCWRHFLMDVTTENLGFEHANLCQLSFQENSKEGGRDQSSGKKKSLLVGPWGGNGGSTWDDGVFNGVREITIVYDHCIDSIKVVYDKNGKAVATEKHGGVGGTKRTEIKLQYPEEYLVSASGNYCPVVYGGSPVIRSITFKSNRRTFGPFGIEEGTPFTLSMDGRRVVGFTGRSGWYLDAIGFRLSPSQSTKLLKKFQKGIQRLTSSVARSPASKKDTEKPDY</sequence>
<dbReference type="CDD" id="cd09612">
    <property type="entry name" value="Jacalin"/>
    <property type="match status" value="1"/>
</dbReference>
<evidence type="ECO:0000256" key="2">
    <source>
        <dbReference type="ARBA" id="ARBA00022734"/>
    </source>
</evidence>
<keyword evidence="5" id="KW-1185">Reference proteome</keyword>
<name>B9RQ72_RICCO</name>
<dbReference type="FunFam" id="2.100.10.30:FF:000001">
    <property type="entry name" value="Jacalin-related lectin 33"/>
    <property type="match status" value="1"/>
</dbReference>
<dbReference type="SMART" id="SM00915">
    <property type="entry name" value="Jacalin"/>
    <property type="match status" value="1"/>
</dbReference>
<dbReference type="InterPro" id="IPR036404">
    <property type="entry name" value="Jacalin-like_lectin_dom_sf"/>
</dbReference>
<accession>B9RQ72</accession>
<dbReference type="eggNOG" id="ENOG502RXU3">
    <property type="taxonomic scope" value="Eukaryota"/>
</dbReference>
<dbReference type="SUPFAM" id="SSF51101">
    <property type="entry name" value="Mannose-binding lectins"/>
    <property type="match status" value="1"/>
</dbReference>
<dbReference type="Pfam" id="PF23622">
    <property type="entry name" value="LRR_At1g61320_AtMIF1"/>
    <property type="match status" value="1"/>
</dbReference>
<organism evidence="4 5">
    <name type="scientific">Ricinus communis</name>
    <name type="common">Castor bean</name>
    <dbReference type="NCBI Taxonomy" id="3988"/>
    <lineage>
        <taxon>Eukaryota</taxon>
        <taxon>Viridiplantae</taxon>
        <taxon>Streptophyta</taxon>
        <taxon>Embryophyta</taxon>
        <taxon>Tracheophyta</taxon>
        <taxon>Spermatophyta</taxon>
        <taxon>Magnoliopsida</taxon>
        <taxon>eudicotyledons</taxon>
        <taxon>Gunneridae</taxon>
        <taxon>Pentapetalae</taxon>
        <taxon>rosids</taxon>
        <taxon>fabids</taxon>
        <taxon>Malpighiales</taxon>
        <taxon>Euphorbiaceae</taxon>
        <taxon>Acalyphoideae</taxon>
        <taxon>Acalypheae</taxon>
        <taxon>Ricinus</taxon>
    </lineage>
</organism>
<dbReference type="PANTHER" id="PTHR47293">
    <property type="entry name" value="JACALIN-RELATED LECTIN 3"/>
    <property type="match status" value="1"/>
</dbReference>
<dbReference type="EMBL" id="EQ973801">
    <property type="protein sequence ID" value="EEF46311.1"/>
    <property type="molecule type" value="Genomic_DNA"/>
</dbReference>
<evidence type="ECO:0000256" key="1">
    <source>
        <dbReference type="ARBA" id="ARBA00006568"/>
    </source>
</evidence>
<dbReference type="GO" id="GO:0005536">
    <property type="term" value="F:D-glucose binding"/>
    <property type="evidence" value="ECO:0007669"/>
    <property type="project" value="UniProtKB-ARBA"/>
</dbReference>
<evidence type="ECO:0000313" key="5">
    <source>
        <dbReference type="Proteomes" id="UP000008311"/>
    </source>
</evidence>
<dbReference type="AlphaFoldDB" id="B9RQ72"/>
<dbReference type="InParanoid" id="B9RQ72"/>
<dbReference type="InterPro" id="IPR055357">
    <property type="entry name" value="LRR_At1g61320_AtMIF1"/>
</dbReference>
<protein>
    <recommendedName>
        <fullName evidence="3">Jacalin-type lectin domain-containing protein</fullName>
    </recommendedName>
</protein>
<dbReference type="PROSITE" id="PS51752">
    <property type="entry name" value="JACALIN_LECTIN"/>
    <property type="match status" value="1"/>
</dbReference>
<proteinExistence type="inferred from homology"/>
<keyword evidence="2" id="KW-0430">Lectin</keyword>
<dbReference type="GO" id="GO:0005537">
    <property type="term" value="F:D-mannose binding"/>
    <property type="evidence" value="ECO:0007669"/>
    <property type="project" value="UniProtKB-ARBA"/>
</dbReference>
<dbReference type="PANTHER" id="PTHR47293:SF15">
    <property type="entry name" value="JACALIN-RELATED LECTIN 19"/>
    <property type="match status" value="1"/>
</dbReference>
<reference evidence="5" key="1">
    <citation type="journal article" date="2010" name="Nat. Biotechnol.">
        <title>Draft genome sequence of the oilseed species Ricinus communis.</title>
        <authorList>
            <person name="Chan A.P."/>
            <person name="Crabtree J."/>
            <person name="Zhao Q."/>
            <person name="Lorenzi H."/>
            <person name="Orvis J."/>
            <person name="Puiu D."/>
            <person name="Melake-Berhan A."/>
            <person name="Jones K.M."/>
            <person name="Redman J."/>
            <person name="Chen G."/>
            <person name="Cahoon E.B."/>
            <person name="Gedil M."/>
            <person name="Stanke M."/>
            <person name="Haas B.J."/>
            <person name="Wortman J.R."/>
            <person name="Fraser-Liggett C.M."/>
            <person name="Ravel J."/>
            <person name="Rabinowicz P.D."/>
        </authorList>
    </citation>
    <scope>NUCLEOTIDE SEQUENCE [LARGE SCALE GENOMIC DNA]</scope>
    <source>
        <strain evidence="5">cv. Hale</strain>
    </source>
</reference>
<gene>
    <name evidence="4" type="ORF">RCOM_1485780</name>
</gene>
<dbReference type="Pfam" id="PF01419">
    <property type="entry name" value="Jacalin"/>
    <property type="match status" value="1"/>
</dbReference>
<feature type="domain" description="Jacalin-type lectin" evidence="3">
    <location>
        <begin position="336"/>
        <end position="478"/>
    </location>
</feature>
<dbReference type="InterPro" id="IPR032675">
    <property type="entry name" value="LRR_dom_sf"/>
</dbReference>
<dbReference type="InterPro" id="IPR033734">
    <property type="entry name" value="Jacalin-like_lectin_dom_plant"/>
</dbReference>